<dbReference type="AlphaFoldDB" id="A0A1Y5Y4K9"/>
<reference evidence="2 3" key="1">
    <citation type="submission" date="2017-04" db="EMBL/GenBank/DDBJ databases">
        <authorList>
            <person name="Afonso C.L."/>
            <person name="Miller P.J."/>
            <person name="Scott M.A."/>
            <person name="Spackman E."/>
            <person name="Goraichik I."/>
            <person name="Dimitrov K.M."/>
            <person name="Suarez D.L."/>
            <person name="Swayne D.E."/>
        </authorList>
    </citation>
    <scope>NUCLEOTIDE SEQUENCE [LARGE SCALE GENOMIC DNA]</scope>
    <source>
        <strain evidence="2 3">DSM 43828</strain>
    </source>
</reference>
<name>A0A1Y5Y4K9_KIBAR</name>
<protein>
    <submittedName>
        <fullName evidence="2">Uncharacterized protein</fullName>
    </submittedName>
</protein>
<evidence type="ECO:0000313" key="2">
    <source>
        <dbReference type="EMBL" id="SMD25337.1"/>
    </source>
</evidence>
<keyword evidence="3" id="KW-1185">Reference proteome</keyword>
<accession>A0A1Y5Y4K9</accession>
<proteinExistence type="predicted"/>
<feature type="region of interest" description="Disordered" evidence="1">
    <location>
        <begin position="375"/>
        <end position="409"/>
    </location>
</feature>
<organism evidence="2 3">
    <name type="scientific">Kibdelosporangium aridum</name>
    <dbReference type="NCBI Taxonomy" id="2030"/>
    <lineage>
        <taxon>Bacteria</taxon>
        <taxon>Bacillati</taxon>
        <taxon>Actinomycetota</taxon>
        <taxon>Actinomycetes</taxon>
        <taxon>Pseudonocardiales</taxon>
        <taxon>Pseudonocardiaceae</taxon>
        <taxon>Kibdelosporangium</taxon>
    </lineage>
</organism>
<sequence>MLWLQRTAGNRAVAAHLSVQRSAESDLIDEHTSWGNLAEDDLGRALLARAVRGEHQFVQAVLGELGWHNRDDVSLELMLAASNDQLVAIAGSESGRRLLDRMYDELSEGNLSDDERTQSDRILRVKSQGADPAQAQEQMLNGKVFPFRSSGITVLDDAPIMAERRDGGQVWVKQPVRVLGTRMFADEVSTVPREAFIGGIVLPENEIVGVKFYDLGGEVVYRPALFLVQVSHQNDTETLTKIAEIAGIGLTLGTGALVGLGVEASMAARVLLWADRAAFVLGTITTVINEHRGEIIERFGDSGREFLRYVDIVHSATAMYGFARLAISMGQIVNGFRTSYTNWRAAVRSVESELDDGERVVVQQITQQTDEVLQNADDVSSAAPRQLPAGEPTTIPPERQLGPGRPPTARERLEANRAARAEQARQAEIQEGIARVDRELAAGTHRRRISQDDLDWLNANPRHKEIAYDPDIGTYRVSEARQAIAAEESGVLTGPVSRSTAPGTDVLDGAGVAWSVKGIGPSSTVDSTANLIAGEALAGRPCLGDLRGMSMRDQAAVRTLVTQQLGTRTHAEIRFLPPGVERIRAQ</sequence>
<gene>
    <name evidence="2" type="ORF">SAMN05661093_09054</name>
</gene>
<evidence type="ECO:0000313" key="3">
    <source>
        <dbReference type="Proteomes" id="UP000192674"/>
    </source>
</evidence>
<dbReference type="Proteomes" id="UP000192674">
    <property type="component" value="Unassembled WGS sequence"/>
</dbReference>
<evidence type="ECO:0000256" key="1">
    <source>
        <dbReference type="SAM" id="MobiDB-lite"/>
    </source>
</evidence>
<dbReference type="EMBL" id="FWXV01000011">
    <property type="protein sequence ID" value="SMD25337.1"/>
    <property type="molecule type" value="Genomic_DNA"/>
</dbReference>